<reference evidence="3" key="1">
    <citation type="submission" date="2011-03" db="EMBL/GenBank/DDBJ databases">
        <title>The genome sequence of Vavraia culicis strain floridensis.</title>
        <authorList>
            <consortium name="The Broad Institute Genome Sequencing Platform"/>
            <person name="Cuomo C."/>
            <person name="Becnel J."/>
            <person name="Sanscrainte N."/>
            <person name="Young S.K."/>
            <person name="Zeng Q."/>
            <person name="Gargeya S."/>
            <person name="Fitzgerald M."/>
            <person name="Haas B."/>
            <person name="Abouelleil A."/>
            <person name="Alvarado L."/>
            <person name="Arachchi H.M."/>
            <person name="Berlin A."/>
            <person name="Chapman S.B."/>
            <person name="Gearin G."/>
            <person name="Goldberg J."/>
            <person name="Griggs A."/>
            <person name="Gujja S."/>
            <person name="Hansen M."/>
            <person name="Heiman D."/>
            <person name="Howarth C."/>
            <person name="Larimer J."/>
            <person name="Lui A."/>
            <person name="MacDonald P.J.P."/>
            <person name="McCowen C."/>
            <person name="Montmayeur A."/>
            <person name="Murphy C."/>
            <person name="Neiman D."/>
            <person name="Pearson M."/>
            <person name="Priest M."/>
            <person name="Roberts A."/>
            <person name="Saif S."/>
            <person name="Shea T."/>
            <person name="Sisk P."/>
            <person name="Stolte C."/>
            <person name="Sykes S."/>
            <person name="Wortman J."/>
            <person name="Nusbaum C."/>
            <person name="Birren B."/>
        </authorList>
    </citation>
    <scope>NUCLEOTIDE SEQUENCE [LARGE SCALE GENOMIC DNA]</scope>
    <source>
        <strain evidence="3">floridensis</strain>
    </source>
</reference>
<dbReference type="AlphaFoldDB" id="L2GRC3"/>
<dbReference type="RefSeq" id="XP_008075609.1">
    <property type="nucleotide sequence ID" value="XM_008077418.1"/>
</dbReference>
<evidence type="ECO:0000313" key="2">
    <source>
        <dbReference type="EMBL" id="ELA45907.1"/>
    </source>
</evidence>
<protein>
    <submittedName>
        <fullName evidence="2">Uncharacterized protein</fullName>
    </submittedName>
</protein>
<name>L2GRC3_VAVCU</name>
<keyword evidence="1" id="KW-0812">Transmembrane</keyword>
<evidence type="ECO:0000256" key="1">
    <source>
        <dbReference type="SAM" id="Phobius"/>
    </source>
</evidence>
<sequence>MILNNLSTDSGSSQQIINQEDYHEPDITPIEGVNNNELAFTLLNLIAILVLLSAVLSIVFLYGSYKAVKPKERIIRWMKTHGFASDTEYGITSMILHAHNL</sequence>
<proteinExistence type="predicted"/>
<dbReference type="InParanoid" id="L2GRC3"/>
<dbReference type="GeneID" id="19880461"/>
<feature type="transmembrane region" description="Helical" evidence="1">
    <location>
        <begin position="38"/>
        <end position="63"/>
    </location>
</feature>
<keyword evidence="3" id="KW-1185">Reference proteome</keyword>
<dbReference type="EMBL" id="GL877485">
    <property type="protein sequence ID" value="ELA45907.1"/>
    <property type="molecule type" value="Genomic_DNA"/>
</dbReference>
<accession>L2GRC3</accession>
<dbReference type="HOGENOM" id="CLU_2293827_0_0_1"/>
<keyword evidence="1" id="KW-0472">Membrane</keyword>
<organism evidence="2 3">
    <name type="scientific">Vavraia culicis (isolate floridensis)</name>
    <name type="common">Microsporidian parasite</name>
    <dbReference type="NCBI Taxonomy" id="948595"/>
    <lineage>
        <taxon>Eukaryota</taxon>
        <taxon>Fungi</taxon>
        <taxon>Fungi incertae sedis</taxon>
        <taxon>Microsporidia</taxon>
        <taxon>Pleistophoridae</taxon>
        <taxon>Vavraia</taxon>
    </lineage>
</organism>
<evidence type="ECO:0000313" key="3">
    <source>
        <dbReference type="Proteomes" id="UP000011081"/>
    </source>
</evidence>
<keyword evidence="1" id="KW-1133">Transmembrane helix</keyword>
<dbReference type="Proteomes" id="UP000011081">
    <property type="component" value="Unassembled WGS sequence"/>
</dbReference>
<dbReference type="VEuPathDB" id="MicrosporidiaDB:VCUG_02600"/>
<gene>
    <name evidence="2" type="ORF">VCUG_02600</name>
</gene>